<dbReference type="EMBL" id="JACEIK010002269">
    <property type="protein sequence ID" value="MCD9560115.1"/>
    <property type="molecule type" value="Genomic_DNA"/>
</dbReference>
<protein>
    <submittedName>
        <fullName evidence="1">Uncharacterized protein</fullName>
    </submittedName>
</protein>
<organism evidence="1 2">
    <name type="scientific">Datura stramonium</name>
    <name type="common">Jimsonweed</name>
    <name type="synonym">Common thornapple</name>
    <dbReference type="NCBI Taxonomy" id="4076"/>
    <lineage>
        <taxon>Eukaryota</taxon>
        <taxon>Viridiplantae</taxon>
        <taxon>Streptophyta</taxon>
        <taxon>Embryophyta</taxon>
        <taxon>Tracheophyta</taxon>
        <taxon>Spermatophyta</taxon>
        <taxon>Magnoliopsida</taxon>
        <taxon>eudicotyledons</taxon>
        <taxon>Gunneridae</taxon>
        <taxon>Pentapetalae</taxon>
        <taxon>asterids</taxon>
        <taxon>lamiids</taxon>
        <taxon>Solanales</taxon>
        <taxon>Solanaceae</taxon>
        <taxon>Solanoideae</taxon>
        <taxon>Datureae</taxon>
        <taxon>Datura</taxon>
    </lineage>
</organism>
<keyword evidence="2" id="KW-1185">Reference proteome</keyword>
<reference evidence="1 2" key="1">
    <citation type="journal article" date="2021" name="BMC Genomics">
        <title>Datura genome reveals duplications of psychoactive alkaloid biosynthetic genes and high mutation rate following tissue culture.</title>
        <authorList>
            <person name="Rajewski A."/>
            <person name="Carter-House D."/>
            <person name="Stajich J."/>
            <person name="Litt A."/>
        </authorList>
    </citation>
    <scope>NUCLEOTIDE SEQUENCE [LARGE SCALE GENOMIC DNA]</scope>
    <source>
        <strain evidence="1">AR-01</strain>
    </source>
</reference>
<name>A0ABS8UNT2_DATST</name>
<evidence type="ECO:0000313" key="2">
    <source>
        <dbReference type="Proteomes" id="UP000823775"/>
    </source>
</evidence>
<dbReference type="Proteomes" id="UP000823775">
    <property type="component" value="Unassembled WGS sequence"/>
</dbReference>
<sequence length="69" mass="7810">MLNWWSRSVNFPVSEIMLDVQKVGVNGVYKLGPHPHNLQVHVTSAKVLLALDLHLDWLIAQLYLSCSIT</sequence>
<evidence type="ECO:0000313" key="1">
    <source>
        <dbReference type="EMBL" id="MCD9560115.1"/>
    </source>
</evidence>
<gene>
    <name evidence="1" type="ORF">HAX54_018558</name>
</gene>
<proteinExistence type="predicted"/>
<accession>A0ABS8UNT2</accession>
<comment type="caution">
    <text evidence="1">The sequence shown here is derived from an EMBL/GenBank/DDBJ whole genome shotgun (WGS) entry which is preliminary data.</text>
</comment>